<dbReference type="InterPro" id="IPR052553">
    <property type="entry name" value="CbiG_hydrolase"/>
</dbReference>
<protein>
    <submittedName>
        <fullName evidence="4">Cobalamin biosynthesis protein CbiG</fullName>
    </submittedName>
</protein>
<comment type="caution">
    <text evidence="4">The sequence shown here is derived from an EMBL/GenBank/DDBJ whole genome shotgun (WGS) entry which is preliminary data.</text>
</comment>
<evidence type="ECO:0000259" key="3">
    <source>
        <dbReference type="Pfam" id="PF11761"/>
    </source>
</evidence>
<keyword evidence="5" id="KW-1185">Reference proteome</keyword>
<evidence type="ECO:0000259" key="2">
    <source>
        <dbReference type="Pfam" id="PF11760"/>
    </source>
</evidence>
<gene>
    <name evidence="4" type="ORF">SPSYN_02283</name>
</gene>
<feature type="domain" description="Cobalamin synthesis G N-terminal" evidence="2">
    <location>
        <begin position="38"/>
        <end position="117"/>
    </location>
</feature>
<dbReference type="SUPFAM" id="SSF159672">
    <property type="entry name" value="CbiG N-terminal domain-like"/>
    <property type="match status" value="1"/>
</dbReference>
<dbReference type="Pfam" id="PF11760">
    <property type="entry name" value="CbiG_N"/>
    <property type="match status" value="1"/>
</dbReference>
<reference evidence="4" key="1">
    <citation type="submission" date="2016-02" db="EMBL/GenBank/DDBJ databases">
        <title>Draft Genome Sequence of Sporotomaculum syntrophicum Strain FB, a Syntrophic Benzoate Degrader.</title>
        <authorList>
            <person name="Nobu M.K."/>
            <person name="Narihiro T."/>
            <person name="Qiu Y.-L."/>
            <person name="Ohashi A."/>
            <person name="Liu W.-T."/>
            <person name="Yuji S."/>
        </authorList>
    </citation>
    <scope>NUCLEOTIDE SEQUENCE</scope>
    <source>
        <strain evidence="4">FB</strain>
    </source>
</reference>
<dbReference type="SUPFAM" id="SSF159664">
    <property type="entry name" value="CobE/GbiG C-terminal domain-like"/>
    <property type="match status" value="1"/>
</dbReference>
<dbReference type="GO" id="GO:0009236">
    <property type="term" value="P:cobalamin biosynthetic process"/>
    <property type="evidence" value="ECO:0007669"/>
    <property type="project" value="InterPro"/>
</dbReference>
<name>A0A9D3AVS4_9FIRM</name>
<feature type="domain" description="Cobalamin biosynthesis central region" evidence="3">
    <location>
        <begin position="123"/>
        <end position="203"/>
    </location>
</feature>
<dbReference type="Pfam" id="PF01890">
    <property type="entry name" value="CbiG_C"/>
    <property type="match status" value="1"/>
</dbReference>
<dbReference type="Proteomes" id="UP000798488">
    <property type="component" value="Unassembled WGS sequence"/>
</dbReference>
<dbReference type="InterPro" id="IPR002750">
    <property type="entry name" value="CobE/GbiG_C"/>
</dbReference>
<dbReference type="InterPro" id="IPR038029">
    <property type="entry name" value="GbiG_N_sf"/>
</dbReference>
<dbReference type="NCBIfam" id="NF004466">
    <property type="entry name" value="PRK05788.1-4"/>
    <property type="match status" value="1"/>
</dbReference>
<accession>A0A9D3AVS4</accession>
<dbReference type="OrthoDB" id="9781023at2"/>
<dbReference type="InterPro" id="IPR021744">
    <property type="entry name" value="CbiG_N"/>
</dbReference>
<dbReference type="Gene3D" id="3.40.50.11220">
    <property type="match status" value="1"/>
</dbReference>
<evidence type="ECO:0000259" key="1">
    <source>
        <dbReference type="Pfam" id="PF01890"/>
    </source>
</evidence>
<feature type="domain" description="CobE/GbiG C-terminal" evidence="1">
    <location>
        <begin position="206"/>
        <end position="324"/>
    </location>
</feature>
<dbReference type="Pfam" id="PF11761">
    <property type="entry name" value="CbiG_mid"/>
    <property type="match status" value="1"/>
</dbReference>
<dbReference type="EMBL" id="LSRS01000005">
    <property type="protein sequence ID" value="KAF1084505.1"/>
    <property type="molecule type" value="Genomic_DNA"/>
</dbReference>
<dbReference type="Gene3D" id="3.30.420.180">
    <property type="entry name" value="CobE/GbiG C-terminal domain"/>
    <property type="match status" value="1"/>
</dbReference>
<dbReference type="RefSeq" id="WP_161822583.1">
    <property type="nucleotide sequence ID" value="NZ_LSRS01000005.1"/>
</dbReference>
<sequence>MKVAVIALTKNGIELAGKIGRELDADLYVQNVDFLGLVEKIFYSYDALIFVMACGIVVRSIAPYIKDKQSDPAVVVVDELGRFTISLLSGHIGGANRLAVKVAAVTGGTPVITTATDINGVLAFDELATDNDCAIENIDELKYISSELVNGGKVSLFSDCRLDGTLPGNIDTPVFGQYCRFAVALTNCTMVPVTADRILYLRPRNLIIGIGCKKGKSKQEIEEAVVHFLGMNNKSLLSVKCVASISMKANEQGILDFCCEKNIPFNTFSTEEIKTIEHRFSSSNFVKNITGVGCVAEACAILAGNRPKLICPKTAYRGITLALAEEEKVITIRTYPLVKENA</sequence>
<dbReference type="AlphaFoldDB" id="A0A9D3AVS4"/>
<dbReference type="PANTHER" id="PTHR37477">
    <property type="entry name" value="COBALT-PRECORRIN-5A HYDROLASE"/>
    <property type="match status" value="1"/>
</dbReference>
<dbReference type="InterPro" id="IPR021745">
    <property type="entry name" value="CbiG_mid"/>
</dbReference>
<evidence type="ECO:0000313" key="5">
    <source>
        <dbReference type="Proteomes" id="UP000798488"/>
    </source>
</evidence>
<proteinExistence type="predicted"/>
<dbReference type="PANTHER" id="PTHR37477:SF1">
    <property type="entry name" value="COBALT-PRECORRIN-5A HYDROLASE"/>
    <property type="match status" value="1"/>
</dbReference>
<organism evidence="4 5">
    <name type="scientific">Sporotomaculum syntrophicum</name>
    <dbReference type="NCBI Taxonomy" id="182264"/>
    <lineage>
        <taxon>Bacteria</taxon>
        <taxon>Bacillati</taxon>
        <taxon>Bacillota</taxon>
        <taxon>Clostridia</taxon>
        <taxon>Eubacteriales</taxon>
        <taxon>Desulfallaceae</taxon>
        <taxon>Sporotomaculum</taxon>
    </lineage>
</organism>
<dbReference type="InterPro" id="IPR036518">
    <property type="entry name" value="CobE/GbiG_C_sf"/>
</dbReference>
<evidence type="ECO:0000313" key="4">
    <source>
        <dbReference type="EMBL" id="KAF1084505.1"/>
    </source>
</evidence>